<keyword evidence="18" id="KW-1185">Reference proteome</keyword>
<dbReference type="PANTHER" id="PTHR27002">
    <property type="entry name" value="RECEPTOR-LIKE SERINE/THREONINE-PROTEIN KINASE SD1-8"/>
    <property type="match status" value="1"/>
</dbReference>
<keyword evidence="2 13" id="KW-0723">Serine/threonine-protein kinase</keyword>
<evidence type="ECO:0000256" key="8">
    <source>
        <dbReference type="ARBA" id="ARBA00023157"/>
    </source>
</evidence>
<keyword evidence="4" id="KW-0732">Signal</keyword>
<protein>
    <recommendedName>
        <fullName evidence="1">non-specific serine/threonine protein kinase</fullName>
        <ecNumber evidence="1">2.7.11.1</ecNumber>
    </recommendedName>
</protein>
<feature type="domain" description="Protein kinase" evidence="15">
    <location>
        <begin position="145"/>
        <end position="337"/>
    </location>
</feature>
<dbReference type="InterPro" id="IPR000719">
    <property type="entry name" value="Prot_kinase_dom"/>
</dbReference>
<sequence length="337" mass="38673">MTHMKIPDTSAAVWVSTNMHPMDCEQKCRMNCSCSAYSIVDIVENGTGCLIWYANMAQKSNGFLERMDMLAVLIVSVVSAWFVIILIAYLWLKKKRKLERKKWHERLFDTYYKDTLEANEVGGRISNPEIAFFDLRTILTATNNFSLANKLGQGGFGFVYKGQLSNGQEVAVKRLSKNSRQGLEEFKNEVMLIAKLQHKNLVELVGCCIQAEEPMLIYEYLPNKSLDSFLFDETKRAILDWRKRFDIIVGIARGILYIHQDSKLSIIHRDLKTSNILLDAEMSPKISDFGLARIFKRDQIQEKTSRIVGTFGYMSPEYAAFGRFSTKSDILVLESYY</sequence>
<keyword evidence="14" id="KW-0812">Transmembrane</keyword>
<dbReference type="InterPro" id="IPR017441">
    <property type="entry name" value="Protein_kinase_ATP_BS"/>
</dbReference>
<keyword evidence="6" id="KW-0418">Kinase</keyword>
<organism evidence="17 18">
    <name type="scientific">Hevea brasiliensis</name>
    <name type="common">Para rubber tree</name>
    <name type="synonym">Siphonia brasiliensis</name>
    <dbReference type="NCBI Taxonomy" id="3981"/>
    <lineage>
        <taxon>Eukaryota</taxon>
        <taxon>Viridiplantae</taxon>
        <taxon>Streptophyta</taxon>
        <taxon>Embryophyta</taxon>
        <taxon>Tracheophyta</taxon>
        <taxon>Spermatophyta</taxon>
        <taxon>Magnoliopsida</taxon>
        <taxon>eudicotyledons</taxon>
        <taxon>Gunneridae</taxon>
        <taxon>Pentapetalae</taxon>
        <taxon>rosids</taxon>
        <taxon>fabids</taxon>
        <taxon>Malpighiales</taxon>
        <taxon>Euphorbiaceae</taxon>
        <taxon>Crotonoideae</taxon>
        <taxon>Micrandreae</taxon>
        <taxon>Hevea</taxon>
    </lineage>
</organism>
<dbReference type="GO" id="GO:0005886">
    <property type="term" value="C:plasma membrane"/>
    <property type="evidence" value="ECO:0007669"/>
    <property type="project" value="TreeGrafter"/>
</dbReference>
<evidence type="ECO:0000256" key="12">
    <source>
        <dbReference type="PROSITE-ProRule" id="PRU10141"/>
    </source>
</evidence>
<evidence type="ECO:0000256" key="5">
    <source>
        <dbReference type="ARBA" id="ARBA00022741"/>
    </source>
</evidence>
<evidence type="ECO:0000259" key="16">
    <source>
        <dbReference type="PROSITE" id="PS50948"/>
    </source>
</evidence>
<keyword evidence="9" id="KW-0325">Glycoprotein</keyword>
<evidence type="ECO:0000313" key="18">
    <source>
        <dbReference type="Proteomes" id="UP000467840"/>
    </source>
</evidence>
<evidence type="ECO:0000256" key="9">
    <source>
        <dbReference type="ARBA" id="ARBA00023180"/>
    </source>
</evidence>
<dbReference type="EC" id="2.7.11.1" evidence="1"/>
<comment type="catalytic activity">
    <reaction evidence="11">
        <text>L-seryl-[protein] + ATP = O-phospho-L-seryl-[protein] + ADP + H(+)</text>
        <dbReference type="Rhea" id="RHEA:17989"/>
        <dbReference type="Rhea" id="RHEA-COMP:9863"/>
        <dbReference type="Rhea" id="RHEA-COMP:11604"/>
        <dbReference type="ChEBI" id="CHEBI:15378"/>
        <dbReference type="ChEBI" id="CHEBI:29999"/>
        <dbReference type="ChEBI" id="CHEBI:30616"/>
        <dbReference type="ChEBI" id="CHEBI:83421"/>
        <dbReference type="ChEBI" id="CHEBI:456216"/>
        <dbReference type="EC" id="2.7.11.1"/>
    </reaction>
</comment>
<comment type="similarity">
    <text evidence="13">Belongs to the protein kinase superfamily.</text>
</comment>
<dbReference type="SMART" id="SM00220">
    <property type="entry name" value="S_TKc"/>
    <property type="match status" value="1"/>
</dbReference>
<accession>A0A6A6M9L5</accession>
<evidence type="ECO:0000256" key="4">
    <source>
        <dbReference type="ARBA" id="ARBA00022729"/>
    </source>
</evidence>
<dbReference type="InterPro" id="IPR001245">
    <property type="entry name" value="Ser-Thr/Tyr_kinase_cat_dom"/>
</dbReference>
<dbReference type="EMBL" id="JAAGAX010000006">
    <property type="protein sequence ID" value="KAF2309175.1"/>
    <property type="molecule type" value="Genomic_DNA"/>
</dbReference>
<evidence type="ECO:0000256" key="1">
    <source>
        <dbReference type="ARBA" id="ARBA00012513"/>
    </source>
</evidence>
<dbReference type="PROSITE" id="PS00108">
    <property type="entry name" value="PROTEIN_KINASE_ST"/>
    <property type="match status" value="1"/>
</dbReference>
<evidence type="ECO:0000256" key="6">
    <source>
        <dbReference type="ARBA" id="ARBA00022777"/>
    </source>
</evidence>
<dbReference type="Gene3D" id="1.10.510.10">
    <property type="entry name" value="Transferase(Phosphotransferase) domain 1"/>
    <property type="match status" value="1"/>
</dbReference>
<dbReference type="SUPFAM" id="SSF56112">
    <property type="entry name" value="Protein kinase-like (PK-like)"/>
    <property type="match status" value="1"/>
</dbReference>
<evidence type="ECO:0000313" key="17">
    <source>
        <dbReference type="EMBL" id="KAF2309175.1"/>
    </source>
</evidence>
<keyword evidence="7 12" id="KW-0067">ATP-binding</keyword>
<dbReference type="FunFam" id="3.30.200.20:FF:000195">
    <property type="entry name" value="G-type lectin S-receptor-like serine/threonine-protein kinase"/>
    <property type="match status" value="1"/>
</dbReference>
<evidence type="ECO:0000256" key="2">
    <source>
        <dbReference type="ARBA" id="ARBA00022527"/>
    </source>
</evidence>
<keyword evidence="5 12" id="KW-0547">Nucleotide-binding</keyword>
<dbReference type="GO" id="GO:0005524">
    <property type="term" value="F:ATP binding"/>
    <property type="evidence" value="ECO:0007669"/>
    <property type="project" value="UniProtKB-UniRule"/>
</dbReference>
<keyword evidence="3" id="KW-0808">Transferase</keyword>
<dbReference type="GO" id="GO:0004674">
    <property type="term" value="F:protein serine/threonine kinase activity"/>
    <property type="evidence" value="ECO:0007669"/>
    <property type="project" value="UniProtKB-KW"/>
</dbReference>
<dbReference type="Pfam" id="PF07714">
    <property type="entry name" value="PK_Tyr_Ser-Thr"/>
    <property type="match status" value="1"/>
</dbReference>
<evidence type="ECO:0000256" key="14">
    <source>
        <dbReference type="SAM" id="Phobius"/>
    </source>
</evidence>
<dbReference type="FunFam" id="1.10.510.10:FF:001019">
    <property type="entry name" value="G-type lectin S-receptor-like serine/threonine-protein kinase B120"/>
    <property type="match status" value="1"/>
</dbReference>
<dbReference type="PROSITE" id="PS50011">
    <property type="entry name" value="PROTEIN_KINASE_DOM"/>
    <property type="match status" value="1"/>
</dbReference>
<evidence type="ECO:0000259" key="15">
    <source>
        <dbReference type="PROSITE" id="PS50011"/>
    </source>
</evidence>
<dbReference type="PANTHER" id="PTHR27002:SF839">
    <property type="entry name" value="NON-SPECIFIC SERINE_THREONINE PROTEIN KINASE"/>
    <property type="match status" value="1"/>
</dbReference>
<dbReference type="Proteomes" id="UP000467840">
    <property type="component" value="Chromosome 14"/>
</dbReference>
<dbReference type="PROSITE" id="PS50948">
    <property type="entry name" value="PAN"/>
    <property type="match status" value="1"/>
</dbReference>
<keyword evidence="14" id="KW-1133">Transmembrane helix</keyword>
<keyword evidence="14" id="KW-0472">Membrane</keyword>
<name>A0A6A6M9L5_HEVBR</name>
<dbReference type="PROSITE" id="PS00107">
    <property type="entry name" value="PROTEIN_KINASE_ATP"/>
    <property type="match status" value="1"/>
</dbReference>
<proteinExistence type="inferred from homology"/>
<comment type="catalytic activity">
    <reaction evidence="10">
        <text>L-threonyl-[protein] + ATP = O-phospho-L-threonyl-[protein] + ADP + H(+)</text>
        <dbReference type="Rhea" id="RHEA:46608"/>
        <dbReference type="Rhea" id="RHEA-COMP:11060"/>
        <dbReference type="Rhea" id="RHEA-COMP:11605"/>
        <dbReference type="ChEBI" id="CHEBI:15378"/>
        <dbReference type="ChEBI" id="CHEBI:30013"/>
        <dbReference type="ChEBI" id="CHEBI:30616"/>
        <dbReference type="ChEBI" id="CHEBI:61977"/>
        <dbReference type="ChEBI" id="CHEBI:456216"/>
        <dbReference type="EC" id="2.7.11.1"/>
    </reaction>
</comment>
<dbReference type="AlphaFoldDB" id="A0A6A6M9L5"/>
<dbReference type="InterPro" id="IPR003609">
    <property type="entry name" value="Pan_app"/>
</dbReference>
<gene>
    <name evidence="17" type="ORF">GH714_001047</name>
</gene>
<evidence type="ECO:0000256" key="7">
    <source>
        <dbReference type="ARBA" id="ARBA00022840"/>
    </source>
</evidence>
<dbReference type="InterPro" id="IPR008271">
    <property type="entry name" value="Ser/Thr_kinase_AS"/>
</dbReference>
<feature type="domain" description="Apple" evidence="16">
    <location>
        <begin position="1"/>
        <end position="68"/>
    </location>
</feature>
<comment type="caution">
    <text evidence="17">The sequence shown here is derived from an EMBL/GenBank/DDBJ whole genome shotgun (WGS) entry which is preliminary data.</text>
</comment>
<dbReference type="CDD" id="cd01098">
    <property type="entry name" value="PAN_AP_plant"/>
    <property type="match status" value="1"/>
</dbReference>
<feature type="transmembrane region" description="Helical" evidence="14">
    <location>
        <begin position="69"/>
        <end position="92"/>
    </location>
</feature>
<evidence type="ECO:0000256" key="13">
    <source>
        <dbReference type="RuleBase" id="RU000304"/>
    </source>
</evidence>
<evidence type="ECO:0000256" key="11">
    <source>
        <dbReference type="ARBA" id="ARBA00048679"/>
    </source>
</evidence>
<dbReference type="Gene3D" id="3.30.200.20">
    <property type="entry name" value="Phosphorylase Kinase, domain 1"/>
    <property type="match status" value="1"/>
</dbReference>
<feature type="binding site" evidence="12">
    <location>
        <position position="173"/>
    </location>
    <ligand>
        <name>ATP</name>
        <dbReference type="ChEBI" id="CHEBI:30616"/>
    </ligand>
</feature>
<reference evidence="17 18" key="1">
    <citation type="journal article" date="2020" name="Mol. Plant">
        <title>The Chromosome-Based Rubber Tree Genome Provides New Insights into Spurge Genome Evolution and Rubber Biosynthesis.</title>
        <authorList>
            <person name="Liu J."/>
            <person name="Shi C."/>
            <person name="Shi C.C."/>
            <person name="Li W."/>
            <person name="Zhang Q.J."/>
            <person name="Zhang Y."/>
            <person name="Li K."/>
            <person name="Lu H.F."/>
            <person name="Shi C."/>
            <person name="Zhu S.T."/>
            <person name="Xiao Z.Y."/>
            <person name="Nan H."/>
            <person name="Yue Y."/>
            <person name="Zhu X.G."/>
            <person name="Wu Y."/>
            <person name="Hong X.N."/>
            <person name="Fan G.Y."/>
            <person name="Tong Y."/>
            <person name="Zhang D."/>
            <person name="Mao C.L."/>
            <person name="Liu Y.L."/>
            <person name="Hao S.J."/>
            <person name="Liu W.Q."/>
            <person name="Lv M.Q."/>
            <person name="Zhang H.B."/>
            <person name="Liu Y."/>
            <person name="Hu-Tang G.R."/>
            <person name="Wang J.P."/>
            <person name="Wang J.H."/>
            <person name="Sun Y.H."/>
            <person name="Ni S.B."/>
            <person name="Chen W.B."/>
            <person name="Zhang X.C."/>
            <person name="Jiao Y.N."/>
            <person name="Eichler E.E."/>
            <person name="Li G.H."/>
            <person name="Liu X."/>
            <person name="Gao L.Z."/>
        </authorList>
    </citation>
    <scope>NUCLEOTIDE SEQUENCE [LARGE SCALE GENOMIC DNA]</scope>
    <source>
        <strain evidence="18">cv. GT1</strain>
        <tissue evidence="17">Leaf</tissue>
    </source>
</reference>
<dbReference type="Pfam" id="PF08276">
    <property type="entry name" value="PAN_2"/>
    <property type="match status" value="1"/>
</dbReference>
<evidence type="ECO:0000256" key="3">
    <source>
        <dbReference type="ARBA" id="ARBA00022679"/>
    </source>
</evidence>
<keyword evidence="8" id="KW-1015">Disulfide bond</keyword>
<evidence type="ECO:0000256" key="10">
    <source>
        <dbReference type="ARBA" id="ARBA00047899"/>
    </source>
</evidence>
<dbReference type="InterPro" id="IPR011009">
    <property type="entry name" value="Kinase-like_dom_sf"/>
</dbReference>